<comment type="caution">
    <text evidence="2">The sequence shown here is derived from an EMBL/GenBank/DDBJ whole genome shotgun (WGS) entry which is preliminary data.</text>
</comment>
<organism evidence="2 3">
    <name type="scientific">Linum tenue</name>
    <dbReference type="NCBI Taxonomy" id="586396"/>
    <lineage>
        <taxon>Eukaryota</taxon>
        <taxon>Viridiplantae</taxon>
        <taxon>Streptophyta</taxon>
        <taxon>Embryophyta</taxon>
        <taxon>Tracheophyta</taxon>
        <taxon>Spermatophyta</taxon>
        <taxon>Magnoliopsida</taxon>
        <taxon>eudicotyledons</taxon>
        <taxon>Gunneridae</taxon>
        <taxon>Pentapetalae</taxon>
        <taxon>rosids</taxon>
        <taxon>fabids</taxon>
        <taxon>Malpighiales</taxon>
        <taxon>Linaceae</taxon>
        <taxon>Linum</taxon>
    </lineage>
</organism>
<accession>A0AAV0K243</accession>
<keyword evidence="3" id="KW-1185">Reference proteome</keyword>
<keyword evidence="1" id="KW-1133">Transmembrane helix</keyword>
<evidence type="ECO:0000313" key="3">
    <source>
        <dbReference type="Proteomes" id="UP001154282"/>
    </source>
</evidence>
<protein>
    <submittedName>
        <fullName evidence="2">Uncharacterized protein</fullName>
    </submittedName>
</protein>
<dbReference type="EMBL" id="CAMGYJ010000005">
    <property type="protein sequence ID" value="CAI0416056.1"/>
    <property type="molecule type" value="Genomic_DNA"/>
</dbReference>
<keyword evidence="1" id="KW-0472">Membrane</keyword>
<name>A0AAV0K243_9ROSI</name>
<dbReference type="Proteomes" id="UP001154282">
    <property type="component" value="Unassembled WGS sequence"/>
</dbReference>
<feature type="transmembrane region" description="Helical" evidence="1">
    <location>
        <begin position="25"/>
        <end position="45"/>
    </location>
</feature>
<gene>
    <name evidence="2" type="ORF">LITE_LOCUS16828</name>
</gene>
<evidence type="ECO:0000256" key="1">
    <source>
        <dbReference type="SAM" id="Phobius"/>
    </source>
</evidence>
<sequence>MYGFEISVGYNFCFSFEISMGFCRLFCLSSCMIYCVVCLEFVLVYRCSICLSSIWIRGRLLWDSIPLMVKLSCILRLLKCELF</sequence>
<dbReference type="AlphaFoldDB" id="A0AAV0K243"/>
<proteinExistence type="predicted"/>
<evidence type="ECO:0000313" key="2">
    <source>
        <dbReference type="EMBL" id="CAI0416056.1"/>
    </source>
</evidence>
<keyword evidence="1" id="KW-0812">Transmembrane</keyword>
<reference evidence="2" key="1">
    <citation type="submission" date="2022-08" db="EMBL/GenBank/DDBJ databases">
        <authorList>
            <person name="Gutierrez-Valencia J."/>
        </authorList>
    </citation>
    <scope>NUCLEOTIDE SEQUENCE</scope>
</reference>